<dbReference type="STRING" id="273035.SKUN_001526"/>
<name>A0A0K2JIH2_SPIKU</name>
<evidence type="ECO:0000313" key="2">
    <source>
        <dbReference type="Proteomes" id="UP000062963"/>
    </source>
</evidence>
<dbReference type="OrthoDB" id="390886at2"/>
<dbReference type="KEGG" id="skn:SKUN_001526"/>
<dbReference type="AlphaFoldDB" id="A0A0K2JIH2"/>
<reference evidence="1 2" key="1">
    <citation type="journal article" date="2015" name="Genome Announc.">
        <title>Complete Genome Sequence of Spiroplasma kunkelii Strain CR2-3x, Causal Agent of Corn Stunt Disease in Zea mays L.</title>
        <authorList>
            <person name="Davis R.E."/>
            <person name="Shao J."/>
            <person name="Dally E.L."/>
            <person name="Zhao Y."/>
            <person name="Gasparich G.E."/>
            <person name="Gaynor B.J."/>
            <person name="Athey J.C."/>
            <person name="Harrison N.A."/>
            <person name="Donofrio N."/>
        </authorList>
    </citation>
    <scope>NUCLEOTIDE SEQUENCE [LARGE SCALE GENOMIC DNA]</scope>
    <source>
        <strain evidence="1 2">CR2-3x</strain>
    </source>
</reference>
<gene>
    <name evidence="1" type="ORF">SKUN_001526</name>
</gene>
<dbReference type="PATRIC" id="fig|273035.7.peg.1881"/>
<protein>
    <submittedName>
        <fullName evidence="1">Uncharacterized protein</fullName>
    </submittedName>
</protein>
<evidence type="ECO:0000313" key="1">
    <source>
        <dbReference type="EMBL" id="ALA98384.1"/>
    </source>
</evidence>
<keyword evidence="2" id="KW-1185">Reference proteome</keyword>
<sequence>MNELKDSKKQAKNSQKLTKNAPFLTKNKSILTKENNNLNQHENLLNWEKDKEKLINKYKRFLKEKNVILDIIKLDFLEEFCTLKLTLNNINNEIQTLINDGKLFSETDNNRGKPKEVRHPALISYGQAYKDYKAGYEIIEQWIKIANQKDNSDTFNFNNLYDNSEEK</sequence>
<accession>A0A0K2JIH2</accession>
<dbReference type="Proteomes" id="UP000062963">
    <property type="component" value="Chromosome"/>
</dbReference>
<dbReference type="RefSeq" id="WP_053391418.1">
    <property type="nucleotide sequence ID" value="NZ_CP010899.1"/>
</dbReference>
<proteinExistence type="predicted"/>
<dbReference type="EMBL" id="CP010899">
    <property type="protein sequence ID" value="ALA98384.1"/>
    <property type="molecule type" value="Genomic_DNA"/>
</dbReference>
<organism evidence="1 2">
    <name type="scientific">Spiroplasma kunkelii CR2-3x</name>
    <dbReference type="NCBI Taxonomy" id="273035"/>
    <lineage>
        <taxon>Bacteria</taxon>
        <taxon>Bacillati</taxon>
        <taxon>Mycoplasmatota</taxon>
        <taxon>Mollicutes</taxon>
        <taxon>Entomoplasmatales</taxon>
        <taxon>Spiroplasmataceae</taxon>
        <taxon>Spiroplasma</taxon>
    </lineage>
</organism>